<evidence type="ECO:0000313" key="1">
    <source>
        <dbReference type="Ensembl" id="ENSRFEP00010030913.1"/>
    </source>
</evidence>
<name>A0A671G4R7_RHIFE</name>
<gene>
    <name evidence="1" type="primary">ZNF283</name>
</gene>
<dbReference type="Ensembl" id="ENSRFET00010033527.1">
    <property type="protein sequence ID" value="ENSRFEP00010030913.1"/>
    <property type="gene ID" value="ENSRFEG00010020460.1"/>
</dbReference>
<proteinExistence type="predicted"/>
<reference evidence="2" key="3">
    <citation type="submission" date="2018-12" db="EMBL/GenBank/DDBJ databases">
        <title>G10K-VGP greater horseshoe bat female genome, primary haplotype.</title>
        <authorList>
            <person name="Teeling E."/>
            <person name="Myers G."/>
            <person name="Vernes S."/>
            <person name="Pippel M."/>
            <person name="Winkler S."/>
            <person name="Fedrigo O."/>
            <person name="Rhie A."/>
            <person name="Koren S."/>
            <person name="Phillippy A."/>
            <person name="Lewin H."/>
            <person name="Damas J."/>
            <person name="Howe K."/>
            <person name="Mountcastle J."/>
            <person name="Jarvis E.D."/>
        </authorList>
    </citation>
    <scope>NUCLEOTIDE SEQUENCE [LARGE SCALE GENOMIC DNA]</scope>
</reference>
<reference evidence="1 2" key="2">
    <citation type="journal article" date="2018" name="Annu Rev Anim Biosci">
        <title>Bat Biology, Genomes, and the Bat1K Project: To Generate Chromosome-Level Genomes for All Living Bat Species.</title>
        <authorList>
            <person name="Teeling E.C."/>
            <person name="Vernes S.C."/>
            <person name="Davalos L.M."/>
            <person name="Ray D.A."/>
            <person name="Gilbert M.T.P."/>
            <person name="Myers E."/>
        </authorList>
    </citation>
    <scope>NUCLEOTIDE SEQUENCE</scope>
</reference>
<reference evidence="1" key="5">
    <citation type="submission" date="2025-09" db="UniProtKB">
        <authorList>
            <consortium name="Ensembl"/>
        </authorList>
    </citation>
    <scope>IDENTIFICATION</scope>
</reference>
<dbReference type="GeneTree" id="ENSGT00940000161267"/>
<dbReference type="AlphaFoldDB" id="A0A671G4R7"/>
<accession>A0A671G4R7</accession>
<keyword evidence="2" id="KW-1185">Reference proteome</keyword>
<protein>
    <submittedName>
        <fullName evidence="1">Zinc finger protein 283</fullName>
    </submittedName>
</protein>
<evidence type="ECO:0000313" key="2">
    <source>
        <dbReference type="Proteomes" id="UP000472240"/>
    </source>
</evidence>
<sequence>MFKSCSGFSGLCASPVEEPHGALINSCNSRAMTNIWSQHMRPKIHVQERTFLK</sequence>
<reference evidence="1 2" key="1">
    <citation type="journal article" date="2015" name="Annu Rev Anim Biosci">
        <title>The Genome 10K Project: a way forward.</title>
        <authorList>
            <person name="Koepfli K.P."/>
            <person name="Paten B."/>
            <person name="O'Brien S.J."/>
            <person name="Koepfli K.P."/>
            <person name="Paten B."/>
            <person name="Antunes A."/>
            <person name="Belov K."/>
            <person name="Bustamante C."/>
            <person name="Castoe T.A."/>
            <person name="Clawson H."/>
            <person name="Crawford A.J."/>
            <person name="Diekhans M."/>
            <person name="Distel D."/>
            <person name="Durbin R."/>
            <person name="Earl D."/>
            <person name="Fujita M.K."/>
            <person name="Gamble T."/>
            <person name="Georges A."/>
            <person name="Gemmell N."/>
            <person name="Gilbert M.T."/>
            <person name="Graves J.M."/>
            <person name="Green R.E."/>
            <person name="Hickey G."/>
            <person name="Jarvis E.D."/>
            <person name="Johnson W."/>
            <person name="Komissarov A."/>
            <person name="Korf I."/>
            <person name="Kuhn R."/>
            <person name="Larkin D.M."/>
            <person name="Lewin H."/>
            <person name="Lopez J.V."/>
            <person name="Ma J."/>
            <person name="Marques-Bonet T."/>
            <person name="Miller W."/>
            <person name="Murphy R."/>
            <person name="Pevzner P."/>
            <person name="Shapiro B."/>
            <person name="Steiner C."/>
            <person name="Tamazian G."/>
            <person name="Venkatesh B."/>
            <person name="Wang J."/>
            <person name="Wayne R."/>
            <person name="Wiley E."/>
            <person name="Yang H."/>
            <person name="Zhang G."/>
            <person name="Haussler D."/>
            <person name="Ryder O."/>
            <person name="O'Brien S.J."/>
        </authorList>
    </citation>
    <scope>NUCLEOTIDE SEQUENCE</scope>
</reference>
<organism evidence="1 2">
    <name type="scientific">Rhinolophus ferrumequinum</name>
    <name type="common">Greater horseshoe bat</name>
    <dbReference type="NCBI Taxonomy" id="59479"/>
    <lineage>
        <taxon>Eukaryota</taxon>
        <taxon>Metazoa</taxon>
        <taxon>Chordata</taxon>
        <taxon>Craniata</taxon>
        <taxon>Vertebrata</taxon>
        <taxon>Euteleostomi</taxon>
        <taxon>Mammalia</taxon>
        <taxon>Eutheria</taxon>
        <taxon>Laurasiatheria</taxon>
        <taxon>Chiroptera</taxon>
        <taxon>Yinpterochiroptera</taxon>
        <taxon>Rhinolophoidea</taxon>
        <taxon>Rhinolophidae</taxon>
        <taxon>Rhinolophinae</taxon>
        <taxon>Rhinolophus</taxon>
    </lineage>
</organism>
<reference evidence="1" key="4">
    <citation type="submission" date="2025-08" db="UniProtKB">
        <authorList>
            <consortium name="Ensembl"/>
        </authorList>
    </citation>
    <scope>IDENTIFICATION</scope>
</reference>
<dbReference type="Proteomes" id="UP000472240">
    <property type="component" value="Chromosome 15"/>
</dbReference>